<evidence type="ECO:0000313" key="3">
    <source>
        <dbReference type="Proteomes" id="UP000283509"/>
    </source>
</evidence>
<reference evidence="2 3" key="1">
    <citation type="submission" date="2018-04" db="EMBL/GenBank/DDBJ databases">
        <authorList>
            <person name="Zhang X."/>
            <person name="Yuan J."/>
            <person name="Li F."/>
            <person name="Xiang J."/>
        </authorList>
    </citation>
    <scope>NUCLEOTIDE SEQUENCE [LARGE SCALE GENOMIC DNA]</scope>
    <source>
        <tissue evidence="2">Muscle</tissue>
    </source>
</reference>
<feature type="non-terminal residue" evidence="2">
    <location>
        <position position="1"/>
    </location>
</feature>
<evidence type="ECO:0000313" key="2">
    <source>
        <dbReference type="EMBL" id="ROT83543.1"/>
    </source>
</evidence>
<feature type="region of interest" description="Disordered" evidence="1">
    <location>
        <begin position="1"/>
        <end position="31"/>
    </location>
</feature>
<name>A0A3R7PEB3_PENVA</name>
<proteinExistence type="predicted"/>
<sequence length="170" mass="18385">NFSHSVFNPRPPLPNFPSDVSSRLRPSVVSGDVLPPRRRFITAAVARAVGRTREPGRGGQPGPHRVPAAGLAPPVPDPQVLEPEEELRDPQHPAGLGGSRGHEERRQEVESACAEGQGASGSAPSRLLHRTRGGVAEDQHFLQYLFLFLFFSIDSLGGMARWTDRDESAG</sequence>
<protein>
    <submittedName>
        <fullName evidence="2">Uncharacterized protein</fullName>
    </submittedName>
</protein>
<gene>
    <name evidence="2" type="ORF">C7M84_023274</name>
</gene>
<feature type="compositionally biased region" description="Basic and acidic residues" evidence="1">
    <location>
        <begin position="100"/>
        <end position="109"/>
    </location>
</feature>
<reference evidence="2 3" key="2">
    <citation type="submission" date="2019-01" db="EMBL/GenBank/DDBJ databases">
        <title>The decoding of complex shrimp genome reveals the adaptation for benthos swimmer, frequently molting mechanism and breeding impact on genome.</title>
        <authorList>
            <person name="Sun Y."/>
            <person name="Gao Y."/>
            <person name="Yu Y."/>
        </authorList>
    </citation>
    <scope>NUCLEOTIDE SEQUENCE [LARGE SCALE GENOMIC DNA]</scope>
    <source>
        <tissue evidence="2">Muscle</tissue>
    </source>
</reference>
<keyword evidence="3" id="KW-1185">Reference proteome</keyword>
<dbReference type="EMBL" id="QCYY01000671">
    <property type="protein sequence ID" value="ROT83543.1"/>
    <property type="molecule type" value="Genomic_DNA"/>
</dbReference>
<comment type="caution">
    <text evidence="2">The sequence shown here is derived from an EMBL/GenBank/DDBJ whole genome shotgun (WGS) entry which is preliminary data.</text>
</comment>
<dbReference type="AlphaFoldDB" id="A0A3R7PEB3"/>
<accession>A0A3R7PEB3</accession>
<feature type="region of interest" description="Disordered" evidence="1">
    <location>
        <begin position="46"/>
        <end position="126"/>
    </location>
</feature>
<dbReference type="Proteomes" id="UP000283509">
    <property type="component" value="Unassembled WGS sequence"/>
</dbReference>
<organism evidence="2 3">
    <name type="scientific">Penaeus vannamei</name>
    <name type="common">Whiteleg shrimp</name>
    <name type="synonym">Litopenaeus vannamei</name>
    <dbReference type="NCBI Taxonomy" id="6689"/>
    <lineage>
        <taxon>Eukaryota</taxon>
        <taxon>Metazoa</taxon>
        <taxon>Ecdysozoa</taxon>
        <taxon>Arthropoda</taxon>
        <taxon>Crustacea</taxon>
        <taxon>Multicrustacea</taxon>
        <taxon>Malacostraca</taxon>
        <taxon>Eumalacostraca</taxon>
        <taxon>Eucarida</taxon>
        <taxon>Decapoda</taxon>
        <taxon>Dendrobranchiata</taxon>
        <taxon>Penaeoidea</taxon>
        <taxon>Penaeidae</taxon>
        <taxon>Penaeus</taxon>
    </lineage>
</organism>
<evidence type="ECO:0000256" key="1">
    <source>
        <dbReference type="SAM" id="MobiDB-lite"/>
    </source>
</evidence>